<comment type="caution">
    <text evidence="1">The sequence shown here is derived from an EMBL/GenBank/DDBJ whole genome shotgun (WGS) entry which is preliminary data.</text>
</comment>
<organism evidence="1 2">
    <name type="scientific">Vibrio ostreicida</name>
    <dbReference type="NCBI Taxonomy" id="526588"/>
    <lineage>
        <taxon>Bacteria</taxon>
        <taxon>Pseudomonadati</taxon>
        <taxon>Pseudomonadota</taxon>
        <taxon>Gammaproteobacteria</taxon>
        <taxon>Vibrionales</taxon>
        <taxon>Vibrionaceae</taxon>
        <taxon>Vibrio</taxon>
    </lineage>
</organism>
<accession>A0ABT8C1K5</accession>
<keyword evidence="2" id="KW-1185">Reference proteome</keyword>
<sequence length="42" mass="4547">MEIRSGQTLKLLETVEVSTSAVLANHPTCEGIKPFGESDETK</sequence>
<dbReference type="Proteomes" id="UP001238540">
    <property type="component" value="Unassembled WGS sequence"/>
</dbReference>
<proteinExistence type="predicted"/>
<evidence type="ECO:0000313" key="2">
    <source>
        <dbReference type="Proteomes" id="UP001238540"/>
    </source>
</evidence>
<protein>
    <submittedName>
        <fullName evidence="1">Uncharacterized protein</fullName>
    </submittedName>
</protein>
<dbReference type="RefSeq" id="WP_290313357.1">
    <property type="nucleotide sequence ID" value="NZ_JAUFQC010000027.1"/>
</dbReference>
<gene>
    <name evidence="1" type="ORF">QWZ16_21720</name>
</gene>
<reference evidence="2" key="1">
    <citation type="journal article" date="2019" name="Int. J. Syst. Evol. Microbiol.">
        <title>The Global Catalogue of Microorganisms (GCM) 10K type strain sequencing project: providing services to taxonomists for standard genome sequencing and annotation.</title>
        <authorList>
            <consortium name="The Broad Institute Genomics Platform"/>
            <consortium name="The Broad Institute Genome Sequencing Center for Infectious Disease"/>
            <person name="Wu L."/>
            <person name="Ma J."/>
        </authorList>
    </citation>
    <scope>NUCLEOTIDE SEQUENCE [LARGE SCALE GENOMIC DNA]</scope>
    <source>
        <strain evidence="2">CECT 7398</strain>
    </source>
</reference>
<name>A0ABT8C1K5_9VIBR</name>
<evidence type="ECO:0000313" key="1">
    <source>
        <dbReference type="EMBL" id="MDN3612217.1"/>
    </source>
</evidence>
<dbReference type="EMBL" id="JAUFQC010000027">
    <property type="protein sequence ID" value="MDN3612217.1"/>
    <property type="molecule type" value="Genomic_DNA"/>
</dbReference>